<evidence type="ECO:0000256" key="1">
    <source>
        <dbReference type="HAMAP-Rule" id="MF_00816"/>
    </source>
</evidence>
<evidence type="ECO:0000313" key="2">
    <source>
        <dbReference type="EMBL" id="STO93066.1"/>
    </source>
</evidence>
<proteinExistence type="inferred from homology"/>
<dbReference type="NCBIfam" id="NF010242">
    <property type="entry name" value="PRK13689.1"/>
    <property type="match status" value="1"/>
</dbReference>
<dbReference type="PIRSF" id="PIRSF006188">
    <property type="entry name" value="UCP006188"/>
    <property type="match status" value="1"/>
</dbReference>
<dbReference type="InterPro" id="IPR023202">
    <property type="entry name" value="YejL_sf"/>
</dbReference>
<dbReference type="InterPro" id="IPR009857">
    <property type="entry name" value="UPF0352"/>
</dbReference>
<dbReference type="OrthoDB" id="5771474at2"/>
<dbReference type="SUPFAM" id="SSF158651">
    <property type="entry name" value="YejL-like"/>
    <property type="match status" value="1"/>
</dbReference>
<organism evidence="2 3">
    <name type="scientific">Haemophilus pittmaniae</name>
    <dbReference type="NCBI Taxonomy" id="249188"/>
    <lineage>
        <taxon>Bacteria</taxon>
        <taxon>Pseudomonadati</taxon>
        <taxon>Pseudomonadota</taxon>
        <taxon>Gammaproteobacteria</taxon>
        <taxon>Pasteurellales</taxon>
        <taxon>Pasteurellaceae</taxon>
        <taxon>Haemophilus</taxon>
    </lineage>
</organism>
<protein>
    <recommendedName>
        <fullName evidence="1">UPF0352 protein NCTC13335_00930</fullName>
    </recommendedName>
</protein>
<dbReference type="RefSeq" id="WP_095176791.1">
    <property type="nucleotide sequence ID" value="NZ_CAUUFB010000002.1"/>
</dbReference>
<evidence type="ECO:0000313" key="3">
    <source>
        <dbReference type="Proteomes" id="UP000255264"/>
    </source>
</evidence>
<dbReference type="Proteomes" id="UP000255264">
    <property type="component" value="Unassembled WGS sequence"/>
</dbReference>
<reference evidence="2 3" key="1">
    <citation type="submission" date="2018-06" db="EMBL/GenBank/DDBJ databases">
        <authorList>
            <consortium name="Pathogen Informatics"/>
            <person name="Doyle S."/>
        </authorList>
    </citation>
    <scope>NUCLEOTIDE SEQUENCE [LARGE SCALE GENOMIC DNA]</scope>
    <source>
        <strain evidence="2 3">NCTC13335</strain>
    </source>
</reference>
<comment type="similarity">
    <text evidence="1">Belongs to the UPF0352 family.</text>
</comment>
<dbReference type="Pfam" id="PF07208">
    <property type="entry name" value="DUF1414"/>
    <property type="match status" value="1"/>
</dbReference>
<sequence length="71" mass="7443">MAQRSKYSDAQVNAIAGEMIGILENHKAPADLALIVLGNLASNILTANVPVAQREAVAQAFANSLINAIKK</sequence>
<dbReference type="Gene3D" id="1.10.3390.10">
    <property type="entry name" value="YejL-like"/>
    <property type="match status" value="1"/>
</dbReference>
<dbReference type="EMBL" id="UGHS01000004">
    <property type="protein sequence ID" value="STO93066.1"/>
    <property type="molecule type" value="Genomic_DNA"/>
</dbReference>
<accession>A0A377IXR6</accession>
<dbReference type="AlphaFoldDB" id="A0A377IXR6"/>
<gene>
    <name evidence="2" type="ORF">NCTC13335_00930</name>
</gene>
<dbReference type="HAMAP" id="MF_00816">
    <property type="entry name" value="UPF0352"/>
    <property type="match status" value="1"/>
</dbReference>
<keyword evidence="3" id="KW-1185">Reference proteome</keyword>
<name>A0A377IXR6_9PAST</name>